<name>A0AAN6YA32_9PEZI</name>
<organism evidence="1 2">
    <name type="scientific">Rhypophila decipiens</name>
    <dbReference type="NCBI Taxonomy" id="261697"/>
    <lineage>
        <taxon>Eukaryota</taxon>
        <taxon>Fungi</taxon>
        <taxon>Dikarya</taxon>
        <taxon>Ascomycota</taxon>
        <taxon>Pezizomycotina</taxon>
        <taxon>Sordariomycetes</taxon>
        <taxon>Sordariomycetidae</taxon>
        <taxon>Sordariales</taxon>
        <taxon>Naviculisporaceae</taxon>
        <taxon>Rhypophila</taxon>
    </lineage>
</organism>
<keyword evidence="2" id="KW-1185">Reference proteome</keyword>
<dbReference type="EMBL" id="MU858086">
    <property type="protein sequence ID" value="KAK4214961.1"/>
    <property type="molecule type" value="Genomic_DNA"/>
</dbReference>
<sequence>MASNEETPAAVPEQLYHTTLTVIDFHKDTSGSTRDVYVLGTHTTLPAAKAFTLKAIETLGYSPGDFYTYKVRTASDSEDWPYGDGVLVYAKAPASQEFLVGIDTKPNTEDLPNGPNNTPLLPRDYTHLHYVMQNKTDYNQDSNNRDYQSSEIEGCYVHRADAIDAAKALLAGDKTEFAQYDERDTNVEEGQWPFGDDVVVHAVAETGENYTVAVRTVPGAHEKYKKKSKAH</sequence>
<protein>
    <submittedName>
        <fullName evidence="1">Uncharacterized protein</fullName>
    </submittedName>
</protein>
<reference evidence="1" key="2">
    <citation type="submission" date="2023-05" db="EMBL/GenBank/DDBJ databases">
        <authorList>
            <consortium name="Lawrence Berkeley National Laboratory"/>
            <person name="Steindorff A."/>
            <person name="Hensen N."/>
            <person name="Bonometti L."/>
            <person name="Westerberg I."/>
            <person name="Brannstrom I.O."/>
            <person name="Guillou S."/>
            <person name="Cros-Aarteil S."/>
            <person name="Calhoun S."/>
            <person name="Haridas S."/>
            <person name="Kuo A."/>
            <person name="Mondo S."/>
            <person name="Pangilinan J."/>
            <person name="Riley R."/>
            <person name="Labutti K."/>
            <person name="Andreopoulos B."/>
            <person name="Lipzen A."/>
            <person name="Chen C."/>
            <person name="Yanf M."/>
            <person name="Daum C."/>
            <person name="Ng V."/>
            <person name="Clum A."/>
            <person name="Ohm R."/>
            <person name="Martin F."/>
            <person name="Silar P."/>
            <person name="Natvig D."/>
            <person name="Lalanne C."/>
            <person name="Gautier V."/>
            <person name="Ament-Velasquez S.L."/>
            <person name="Kruys A."/>
            <person name="Hutchinson M.I."/>
            <person name="Powell A.J."/>
            <person name="Barry K."/>
            <person name="Miller A.N."/>
            <person name="Grigoriev I.V."/>
            <person name="Debuchy R."/>
            <person name="Gladieux P."/>
            <person name="Thoren M.H."/>
            <person name="Johannesson H."/>
        </authorList>
    </citation>
    <scope>NUCLEOTIDE SEQUENCE</scope>
    <source>
        <strain evidence="1">PSN293</strain>
    </source>
</reference>
<accession>A0AAN6YA32</accession>
<proteinExistence type="predicted"/>
<dbReference type="Proteomes" id="UP001301769">
    <property type="component" value="Unassembled WGS sequence"/>
</dbReference>
<evidence type="ECO:0000313" key="2">
    <source>
        <dbReference type="Proteomes" id="UP001301769"/>
    </source>
</evidence>
<comment type="caution">
    <text evidence="1">The sequence shown here is derived from an EMBL/GenBank/DDBJ whole genome shotgun (WGS) entry which is preliminary data.</text>
</comment>
<evidence type="ECO:0000313" key="1">
    <source>
        <dbReference type="EMBL" id="KAK4214961.1"/>
    </source>
</evidence>
<reference evidence="1" key="1">
    <citation type="journal article" date="2023" name="Mol. Phylogenet. Evol.">
        <title>Genome-scale phylogeny and comparative genomics of the fungal order Sordariales.</title>
        <authorList>
            <person name="Hensen N."/>
            <person name="Bonometti L."/>
            <person name="Westerberg I."/>
            <person name="Brannstrom I.O."/>
            <person name="Guillou S."/>
            <person name="Cros-Aarteil S."/>
            <person name="Calhoun S."/>
            <person name="Haridas S."/>
            <person name="Kuo A."/>
            <person name="Mondo S."/>
            <person name="Pangilinan J."/>
            <person name="Riley R."/>
            <person name="LaButti K."/>
            <person name="Andreopoulos B."/>
            <person name="Lipzen A."/>
            <person name="Chen C."/>
            <person name="Yan M."/>
            <person name="Daum C."/>
            <person name="Ng V."/>
            <person name="Clum A."/>
            <person name="Steindorff A."/>
            <person name="Ohm R.A."/>
            <person name="Martin F."/>
            <person name="Silar P."/>
            <person name="Natvig D.O."/>
            <person name="Lalanne C."/>
            <person name="Gautier V."/>
            <person name="Ament-Velasquez S.L."/>
            <person name="Kruys A."/>
            <person name="Hutchinson M.I."/>
            <person name="Powell A.J."/>
            <person name="Barry K."/>
            <person name="Miller A.N."/>
            <person name="Grigoriev I.V."/>
            <person name="Debuchy R."/>
            <person name="Gladieux P."/>
            <person name="Hiltunen Thoren M."/>
            <person name="Johannesson H."/>
        </authorList>
    </citation>
    <scope>NUCLEOTIDE SEQUENCE</scope>
    <source>
        <strain evidence="1">PSN293</strain>
    </source>
</reference>
<dbReference type="AlphaFoldDB" id="A0AAN6YA32"/>
<gene>
    <name evidence="1" type="ORF">QBC37DRAFT_140752</name>
</gene>